<dbReference type="InterPro" id="IPR029063">
    <property type="entry name" value="SAM-dependent_MTases_sf"/>
</dbReference>
<evidence type="ECO:0000256" key="7">
    <source>
        <dbReference type="SAM" id="MobiDB-lite"/>
    </source>
</evidence>
<dbReference type="InterPro" id="IPR023095">
    <property type="entry name" value="Ade_MeTrfase_dom_2"/>
</dbReference>
<dbReference type="SUPFAM" id="SSF55144">
    <property type="entry name" value="LigT-like"/>
    <property type="match status" value="1"/>
</dbReference>
<accession>A0A0F9IS41</accession>
<dbReference type="PRINTS" id="PR00505">
    <property type="entry name" value="D12N6MTFRASE"/>
</dbReference>
<dbReference type="PANTHER" id="PTHR30481">
    <property type="entry name" value="DNA ADENINE METHYLASE"/>
    <property type="match status" value="1"/>
</dbReference>
<sequence>MAQTRRIRPRRTVAAGDQVTITKQVVTPDALEDGGKLYPARGLPGGSVILPDEERPDVPEVVLTELGLTVRKQIRADAESLFFFVRLPKALGEKLTGLSKEIAEGAGVEPEEADHVTVLYLQSSNGAISEELAGTAVKAARKALEGVAPLNGALQGWGYFDGAKKGGKGHTALVALLDCPGLAEAHVALKEAMEGLGLPVEAQTHGYVPHATVAYLDAGSRVDNLPPLGDKLEIGELELMHTEAHVLKLSGEEKIEKRSKPFSSPGGKDHLVPKLLTRIPEHQVYVEPYAGSASLFFAKEPSEKEILADVNQDIIDTFTFLKTGSDADFEWIRTQKWKWSKEQFGKLLESKPEGLRERAYRFKYLNLFSQRGRGRKIDDSERAKSYSAKLFLSNLEKFRDRLKNVALLCKDALAVMKAQDGKGVFFYLDPPWKPESANEEWKNFDGGAFQDACKGLKGKVLISYQGDLELGDAWAEEKISSTQGGIAGTSTQKLYRNFKADTRDKIAKIKALTLAPDTDPSDLSNKDLVQAHWQLHLLFRDEKARKAAKFSTEDMANLHALVVDELFDRGRKHPAPPDEGLDDVSADFERHVEEQPDWTEASEKREEGEVTDLPTRPVEKQADPYMEVPPEEKAPYRYTVQQHFRGKSVHSDFRIGFRPGKLLIGWTLLTGIADAVKASVVTLGQARALGRARLRAATHWANDLEHAPANGCGRGAGRGRSVVRVGRHCHPRRVAGRLFRRAQLWTLR</sequence>
<organism evidence="8">
    <name type="scientific">marine sediment metagenome</name>
    <dbReference type="NCBI Taxonomy" id="412755"/>
    <lineage>
        <taxon>unclassified sequences</taxon>
        <taxon>metagenomes</taxon>
        <taxon>ecological metagenomes</taxon>
    </lineage>
</organism>
<proteinExistence type="inferred from homology"/>
<comment type="caution">
    <text evidence="8">The sequence shown here is derived from an EMBL/GenBank/DDBJ whole genome shotgun (WGS) entry which is preliminary data.</text>
</comment>
<evidence type="ECO:0000256" key="5">
    <source>
        <dbReference type="ARBA" id="ARBA00022691"/>
    </source>
</evidence>
<dbReference type="GO" id="GO:0032259">
    <property type="term" value="P:methylation"/>
    <property type="evidence" value="ECO:0007669"/>
    <property type="project" value="UniProtKB-KW"/>
</dbReference>
<keyword evidence="4" id="KW-0808">Transferase</keyword>
<dbReference type="GO" id="GO:0043565">
    <property type="term" value="F:sequence-specific DNA binding"/>
    <property type="evidence" value="ECO:0007669"/>
    <property type="project" value="TreeGrafter"/>
</dbReference>
<reference evidence="8" key="1">
    <citation type="journal article" date="2015" name="Nature">
        <title>Complex archaea that bridge the gap between prokaryotes and eukaryotes.</title>
        <authorList>
            <person name="Spang A."/>
            <person name="Saw J.H."/>
            <person name="Jorgensen S.L."/>
            <person name="Zaremba-Niedzwiedzka K."/>
            <person name="Martijn J."/>
            <person name="Lind A.E."/>
            <person name="van Eijk R."/>
            <person name="Schleper C."/>
            <person name="Guy L."/>
            <person name="Ettema T.J."/>
        </authorList>
    </citation>
    <scope>NUCLEOTIDE SEQUENCE</scope>
</reference>
<dbReference type="InterPro" id="IPR012327">
    <property type="entry name" value="MeTrfase_D12"/>
</dbReference>
<gene>
    <name evidence="8" type="ORF">LCGC14_1622430</name>
</gene>
<protein>
    <recommendedName>
        <fullName evidence="2">site-specific DNA-methyltransferase (adenine-specific)</fullName>
        <ecNumber evidence="2">2.1.1.72</ecNumber>
    </recommendedName>
</protein>
<dbReference type="GO" id="GO:0009307">
    <property type="term" value="P:DNA restriction-modification system"/>
    <property type="evidence" value="ECO:0007669"/>
    <property type="project" value="InterPro"/>
</dbReference>
<feature type="region of interest" description="Disordered" evidence="7">
    <location>
        <begin position="591"/>
        <end position="612"/>
    </location>
</feature>
<evidence type="ECO:0000256" key="6">
    <source>
        <dbReference type="ARBA" id="ARBA00047942"/>
    </source>
</evidence>
<keyword evidence="3" id="KW-0489">Methyltransferase</keyword>
<evidence type="ECO:0000256" key="3">
    <source>
        <dbReference type="ARBA" id="ARBA00022603"/>
    </source>
</evidence>
<dbReference type="AlphaFoldDB" id="A0A0F9IS41"/>
<dbReference type="Pfam" id="PF02086">
    <property type="entry name" value="MethyltransfD12"/>
    <property type="match status" value="1"/>
</dbReference>
<dbReference type="GO" id="GO:0006298">
    <property type="term" value="P:mismatch repair"/>
    <property type="evidence" value="ECO:0007669"/>
    <property type="project" value="TreeGrafter"/>
</dbReference>
<keyword evidence="5" id="KW-0949">S-adenosyl-L-methionine</keyword>
<dbReference type="Gene3D" id="1.10.1020.10">
    <property type="entry name" value="Adenine-specific Methyltransferase, Domain 2"/>
    <property type="match status" value="1"/>
</dbReference>
<comment type="similarity">
    <text evidence="1">Belongs to the N(4)/N(6)-methyltransferase family.</text>
</comment>
<dbReference type="GO" id="GO:0009007">
    <property type="term" value="F:site-specific DNA-methyltransferase (adenine-specific) activity"/>
    <property type="evidence" value="ECO:0007669"/>
    <property type="project" value="UniProtKB-EC"/>
</dbReference>
<dbReference type="SUPFAM" id="SSF53335">
    <property type="entry name" value="S-adenosyl-L-methionine-dependent methyltransferases"/>
    <property type="match status" value="1"/>
</dbReference>
<dbReference type="Gene3D" id="3.90.1140.10">
    <property type="entry name" value="Cyclic phosphodiesterase"/>
    <property type="match status" value="1"/>
</dbReference>
<dbReference type="GO" id="GO:1904047">
    <property type="term" value="F:S-adenosyl-L-methionine binding"/>
    <property type="evidence" value="ECO:0007669"/>
    <property type="project" value="TreeGrafter"/>
</dbReference>
<evidence type="ECO:0000313" key="8">
    <source>
        <dbReference type="EMBL" id="KKM22719.1"/>
    </source>
</evidence>
<evidence type="ECO:0000256" key="4">
    <source>
        <dbReference type="ARBA" id="ARBA00022679"/>
    </source>
</evidence>
<dbReference type="EMBL" id="LAZR01013275">
    <property type="protein sequence ID" value="KKM22719.1"/>
    <property type="molecule type" value="Genomic_DNA"/>
</dbReference>
<dbReference type="EC" id="2.1.1.72" evidence="2"/>
<evidence type="ECO:0000256" key="2">
    <source>
        <dbReference type="ARBA" id="ARBA00011900"/>
    </source>
</evidence>
<dbReference type="Gene3D" id="3.40.50.150">
    <property type="entry name" value="Vaccinia Virus protein VP39"/>
    <property type="match status" value="1"/>
</dbReference>
<evidence type="ECO:0000256" key="1">
    <source>
        <dbReference type="ARBA" id="ARBA00006594"/>
    </source>
</evidence>
<name>A0A0F9IS41_9ZZZZ</name>
<comment type="catalytic activity">
    <reaction evidence="6">
        <text>a 2'-deoxyadenosine in DNA + S-adenosyl-L-methionine = an N(6)-methyl-2'-deoxyadenosine in DNA + S-adenosyl-L-homocysteine + H(+)</text>
        <dbReference type="Rhea" id="RHEA:15197"/>
        <dbReference type="Rhea" id="RHEA-COMP:12418"/>
        <dbReference type="Rhea" id="RHEA-COMP:12419"/>
        <dbReference type="ChEBI" id="CHEBI:15378"/>
        <dbReference type="ChEBI" id="CHEBI:57856"/>
        <dbReference type="ChEBI" id="CHEBI:59789"/>
        <dbReference type="ChEBI" id="CHEBI:90615"/>
        <dbReference type="ChEBI" id="CHEBI:90616"/>
        <dbReference type="EC" id="2.1.1.72"/>
    </reaction>
</comment>
<dbReference type="InterPro" id="IPR009097">
    <property type="entry name" value="Cyclic_Pdiesterase"/>
</dbReference>